<dbReference type="InterPro" id="IPR004125">
    <property type="entry name" value="Signal_recog_particle_SRP54_M"/>
</dbReference>
<feature type="binding site" evidence="9">
    <location>
        <begin position="106"/>
        <end position="113"/>
    </location>
    <ligand>
        <name>GTP</name>
        <dbReference type="ChEBI" id="CHEBI:37565"/>
    </ligand>
</feature>
<keyword evidence="2 9" id="KW-0547">Nucleotide-binding</keyword>
<evidence type="ECO:0000256" key="6">
    <source>
        <dbReference type="ARBA" id="ARBA00023135"/>
    </source>
</evidence>
<reference evidence="13" key="2">
    <citation type="submission" date="2016-11" db="EMBL/GenBank/DDBJ databases">
        <authorList>
            <person name="Varghese N."/>
            <person name="Submissions S."/>
        </authorList>
    </citation>
    <scope>NUCLEOTIDE SEQUENCE [LARGE SCALE GENOMIC DNA]</scope>
    <source>
        <strain evidence="13">DSM 27989</strain>
    </source>
</reference>
<comment type="domain">
    <text evidence="9">Composed of three domains: the N-terminal N domain, which is responsible for interactions with the ribosome, the central G domain, which binds GTP, and the C-terminal M domain, which binds the RNA and the signal sequence of the RNC.</text>
</comment>
<dbReference type="STRING" id="1434701.SAMN05443634_10541"/>
<dbReference type="GO" id="GO:0048500">
    <property type="term" value="C:signal recognition particle"/>
    <property type="evidence" value="ECO:0007669"/>
    <property type="project" value="UniProtKB-UniRule"/>
</dbReference>
<reference evidence="14" key="4">
    <citation type="journal article" date="2019" name="Int. J. Syst. Evol. Microbiol.">
        <title>The Global Catalogue of Microorganisms (GCM) 10K type strain sequencing project: providing services to taxonomists for standard genome sequencing and annotation.</title>
        <authorList>
            <consortium name="The Broad Institute Genomics Platform"/>
            <consortium name="The Broad Institute Genome Sequencing Center for Infectious Disease"/>
            <person name="Wu L."/>
            <person name="Ma J."/>
        </authorList>
    </citation>
    <scope>NUCLEOTIDE SEQUENCE [LARGE SCALE GENOMIC DNA]</scope>
    <source>
        <strain evidence="14">CGMCC 1.12707</strain>
    </source>
</reference>
<dbReference type="GO" id="GO:0006614">
    <property type="term" value="P:SRP-dependent cotranslational protein targeting to membrane"/>
    <property type="evidence" value="ECO:0007669"/>
    <property type="project" value="InterPro"/>
</dbReference>
<keyword evidence="4 9" id="KW-0694">RNA-binding</keyword>
<dbReference type="InterPro" id="IPR013822">
    <property type="entry name" value="Signal_recog_particl_SRP54_hlx"/>
</dbReference>
<keyword evidence="6 9" id="KW-0733">Signal recognition particle</keyword>
<dbReference type="GO" id="GO:0005525">
    <property type="term" value="F:GTP binding"/>
    <property type="evidence" value="ECO:0007669"/>
    <property type="project" value="UniProtKB-UniRule"/>
</dbReference>
<comment type="function">
    <text evidence="9">Involved in targeting and insertion of nascent membrane proteins into the cytoplasmic membrane. Binds to the hydrophobic signal sequence of the ribosome-nascent chain (RNC) as it emerges from the ribosomes. The SRP-RNC complex is then targeted to the cytoplasmic membrane where it interacts with the SRP receptor FtsY.</text>
</comment>
<dbReference type="OrthoDB" id="9804720at2"/>
<gene>
    <name evidence="9 11" type="primary">ffh</name>
    <name evidence="11" type="ORF">GCM10010984_15360</name>
    <name evidence="12" type="ORF">SAMN05443634_10541</name>
</gene>
<keyword evidence="9" id="KW-0963">Cytoplasm</keyword>
<evidence type="ECO:0000313" key="11">
    <source>
        <dbReference type="EMBL" id="GGE98685.1"/>
    </source>
</evidence>
<dbReference type="PANTHER" id="PTHR11564">
    <property type="entry name" value="SIGNAL RECOGNITION PARTICLE 54K PROTEIN SRP54"/>
    <property type="match status" value="1"/>
</dbReference>
<feature type="domain" description="SRP54-type proteins GTP-binding" evidence="10">
    <location>
        <begin position="268"/>
        <end position="281"/>
    </location>
</feature>
<dbReference type="SMART" id="SM00962">
    <property type="entry name" value="SRP54"/>
    <property type="match status" value="1"/>
</dbReference>
<dbReference type="SMART" id="SM00963">
    <property type="entry name" value="SRP54_N"/>
    <property type="match status" value="1"/>
</dbReference>
<evidence type="ECO:0000256" key="8">
    <source>
        <dbReference type="ARBA" id="ARBA00048027"/>
    </source>
</evidence>
<reference evidence="12" key="3">
    <citation type="submission" date="2016-11" db="EMBL/GenBank/DDBJ databases">
        <authorList>
            <person name="Jaros S."/>
            <person name="Januszkiewicz K."/>
            <person name="Wedrychowicz H."/>
        </authorList>
    </citation>
    <scope>NUCLEOTIDE SEQUENCE [LARGE SCALE GENOMIC DNA]</scope>
    <source>
        <strain evidence="12">DSM 27989</strain>
    </source>
</reference>
<comment type="similarity">
    <text evidence="1 9">Belongs to the GTP-binding SRP family. SRP54 subfamily.</text>
</comment>
<dbReference type="GO" id="GO:0003924">
    <property type="term" value="F:GTPase activity"/>
    <property type="evidence" value="ECO:0007669"/>
    <property type="project" value="UniProtKB-UniRule"/>
</dbReference>
<feature type="binding site" evidence="9">
    <location>
        <begin position="247"/>
        <end position="250"/>
    </location>
    <ligand>
        <name>GTP</name>
        <dbReference type="ChEBI" id="CHEBI:37565"/>
    </ligand>
</feature>
<dbReference type="Gene3D" id="3.40.50.300">
    <property type="entry name" value="P-loop containing nucleotide triphosphate hydrolases"/>
    <property type="match status" value="1"/>
</dbReference>
<dbReference type="Pfam" id="PF02881">
    <property type="entry name" value="SRP54_N"/>
    <property type="match status" value="1"/>
</dbReference>
<evidence type="ECO:0000313" key="13">
    <source>
        <dbReference type="Proteomes" id="UP000184120"/>
    </source>
</evidence>
<dbReference type="Pfam" id="PF02978">
    <property type="entry name" value="SRP_SPB"/>
    <property type="match status" value="1"/>
</dbReference>
<dbReference type="PANTHER" id="PTHR11564:SF5">
    <property type="entry name" value="SIGNAL RECOGNITION PARTICLE SUBUNIT SRP54"/>
    <property type="match status" value="1"/>
</dbReference>
<keyword evidence="7 9" id="KW-0687">Ribonucleoprotein</keyword>
<dbReference type="HAMAP" id="MF_00306">
    <property type="entry name" value="SRP54"/>
    <property type="match status" value="1"/>
</dbReference>
<evidence type="ECO:0000259" key="10">
    <source>
        <dbReference type="PROSITE" id="PS00300"/>
    </source>
</evidence>
<comment type="subunit">
    <text evidence="9">Part of the signal recognition particle protein translocation system, which is composed of SRP and FtsY.</text>
</comment>
<dbReference type="InterPro" id="IPR000897">
    <property type="entry name" value="SRP54_GTPase_dom"/>
</dbReference>
<accession>A0A1M6WZ71</accession>
<comment type="subcellular location">
    <subcellularLocation>
        <location evidence="9">Cytoplasm</location>
    </subcellularLocation>
    <text evidence="9">The SRP-RNC complex is targeted to the cytoplasmic membrane.</text>
</comment>
<dbReference type="SUPFAM" id="SSF52540">
    <property type="entry name" value="P-loop containing nucleoside triphosphate hydrolases"/>
    <property type="match status" value="1"/>
</dbReference>
<keyword evidence="5 9" id="KW-0342">GTP-binding</keyword>
<dbReference type="Proteomes" id="UP000184120">
    <property type="component" value="Unassembled WGS sequence"/>
</dbReference>
<dbReference type="SMART" id="SM00382">
    <property type="entry name" value="AAA"/>
    <property type="match status" value="1"/>
</dbReference>
<dbReference type="SUPFAM" id="SSF47446">
    <property type="entry name" value="Signal peptide-binding domain"/>
    <property type="match status" value="1"/>
</dbReference>
<keyword evidence="3 9" id="KW-0378">Hydrolase</keyword>
<evidence type="ECO:0000313" key="12">
    <source>
        <dbReference type="EMBL" id="SHK98865.1"/>
    </source>
</evidence>
<organism evidence="12 13">
    <name type="scientific">Chishuiella changwenlii</name>
    <dbReference type="NCBI Taxonomy" id="1434701"/>
    <lineage>
        <taxon>Bacteria</taxon>
        <taxon>Pseudomonadati</taxon>
        <taxon>Bacteroidota</taxon>
        <taxon>Flavobacteriia</taxon>
        <taxon>Flavobacteriales</taxon>
        <taxon>Weeksellaceae</taxon>
        <taxon>Chishuiella</taxon>
    </lineage>
</organism>
<dbReference type="GO" id="GO:0008312">
    <property type="term" value="F:7S RNA binding"/>
    <property type="evidence" value="ECO:0007669"/>
    <property type="project" value="InterPro"/>
</dbReference>
<dbReference type="NCBIfam" id="TIGR00959">
    <property type="entry name" value="ffh"/>
    <property type="match status" value="1"/>
</dbReference>
<evidence type="ECO:0000256" key="3">
    <source>
        <dbReference type="ARBA" id="ARBA00022801"/>
    </source>
</evidence>
<name>A0A1M6WZ71_9FLAO</name>
<proteinExistence type="inferred from homology"/>
<dbReference type="InterPro" id="IPR036891">
    <property type="entry name" value="Signal_recog_part_SRP54_M_sf"/>
</dbReference>
<protein>
    <recommendedName>
        <fullName evidence="9">Signal recognition particle protein</fullName>
        <ecNumber evidence="9">3.6.5.4</ecNumber>
    </recommendedName>
    <alternativeName>
        <fullName evidence="9">Fifty-four homolog</fullName>
    </alternativeName>
</protein>
<dbReference type="EMBL" id="BMFL01000009">
    <property type="protein sequence ID" value="GGE98685.1"/>
    <property type="molecule type" value="Genomic_DNA"/>
</dbReference>
<dbReference type="Gene3D" id="1.20.120.140">
    <property type="entry name" value="Signal recognition particle SRP54, nucleotide-binding domain"/>
    <property type="match status" value="1"/>
</dbReference>
<dbReference type="Proteomes" id="UP000650994">
    <property type="component" value="Unassembled WGS sequence"/>
</dbReference>
<dbReference type="InterPro" id="IPR003593">
    <property type="entry name" value="AAA+_ATPase"/>
</dbReference>
<dbReference type="CDD" id="cd18539">
    <property type="entry name" value="SRP_G"/>
    <property type="match status" value="1"/>
</dbReference>
<feature type="binding site" evidence="9">
    <location>
        <begin position="189"/>
        <end position="193"/>
    </location>
    <ligand>
        <name>GTP</name>
        <dbReference type="ChEBI" id="CHEBI:37565"/>
    </ligand>
</feature>
<evidence type="ECO:0000256" key="5">
    <source>
        <dbReference type="ARBA" id="ARBA00023134"/>
    </source>
</evidence>
<sequence length="455" mass="49927">MFQNLQDKLDKALHTLKGKGQITEVNVAETVKEVRRALVDADVSYKVAKDFTNTVKEKALGENVITSLNPSQLMVKIVHDELAKLMGGEVTELKIDNNPSIILVAGLQGSGKTTFSGKLASFLKTKKNKKVLLVAGDVYRPAAINQLQVLGEQIGVDVYADLENKNPVEIAQSAIAQAKQNGNNVIIVDTAGRLAIDEQMMEEIRKVHQTINPTETLFVVDSMTGQDAVNTAKAFNDVLDYNGVVLTKLDGDTRGGAALTIRSVVDKPIKFISTGEKMEALDVFYPERMADRILGMGDVVSLVERAQEQFDEEEAKRLQKKIAKNSFDFDDFLKQIQQIKRMGNMKDLVGMIPGAGKALKDVEVDDNAFKGVEAIIHSMTKVERKNPNIIDNSRKKRIAAGSGTSLQEVNQLLKQFSEMGKMMKFMNSANGKKMMETMSKNMPAGGGGFPGMPKM</sequence>
<evidence type="ECO:0000256" key="1">
    <source>
        <dbReference type="ARBA" id="ARBA00005450"/>
    </source>
</evidence>
<evidence type="ECO:0000313" key="14">
    <source>
        <dbReference type="Proteomes" id="UP000650994"/>
    </source>
</evidence>
<dbReference type="Pfam" id="PF00448">
    <property type="entry name" value="SRP54"/>
    <property type="match status" value="1"/>
</dbReference>
<dbReference type="InterPro" id="IPR022941">
    <property type="entry name" value="SRP54"/>
</dbReference>
<dbReference type="FunFam" id="3.40.50.300:FF:000022">
    <property type="entry name" value="Signal recognition particle 54 kDa subunit"/>
    <property type="match status" value="1"/>
</dbReference>
<dbReference type="AlphaFoldDB" id="A0A1M6WZ71"/>
<reference evidence="11" key="1">
    <citation type="journal article" date="2014" name="Int. J. Syst. Evol. Microbiol.">
        <title>Complete genome of a new Firmicutes species belonging to the dominant human colonic microbiota ('Ruminococcus bicirculans') reveals two chromosomes and a selective capacity to utilize plant glucans.</title>
        <authorList>
            <consortium name="NISC Comparative Sequencing Program"/>
            <person name="Wegmann U."/>
            <person name="Louis P."/>
            <person name="Goesmann A."/>
            <person name="Henrissat B."/>
            <person name="Duncan S.H."/>
            <person name="Flint H.J."/>
        </authorList>
    </citation>
    <scope>NUCLEOTIDE SEQUENCE</scope>
    <source>
        <strain evidence="11">CGMCC 1.12707</strain>
    </source>
</reference>
<evidence type="ECO:0000256" key="9">
    <source>
        <dbReference type="HAMAP-Rule" id="MF_00306"/>
    </source>
</evidence>
<dbReference type="PROSITE" id="PS00300">
    <property type="entry name" value="SRP54"/>
    <property type="match status" value="1"/>
</dbReference>
<evidence type="ECO:0000256" key="2">
    <source>
        <dbReference type="ARBA" id="ARBA00022741"/>
    </source>
</evidence>
<dbReference type="EC" id="3.6.5.4" evidence="9"/>
<dbReference type="InterPro" id="IPR004780">
    <property type="entry name" value="SRP"/>
</dbReference>
<dbReference type="RefSeq" id="WP_072930973.1">
    <property type="nucleotide sequence ID" value="NZ_BMFL01000009.1"/>
</dbReference>
<keyword evidence="14" id="KW-1185">Reference proteome</keyword>
<comment type="catalytic activity">
    <reaction evidence="8 9">
        <text>GTP + H2O = GDP + phosphate + H(+)</text>
        <dbReference type="Rhea" id="RHEA:19669"/>
        <dbReference type="ChEBI" id="CHEBI:15377"/>
        <dbReference type="ChEBI" id="CHEBI:15378"/>
        <dbReference type="ChEBI" id="CHEBI:37565"/>
        <dbReference type="ChEBI" id="CHEBI:43474"/>
        <dbReference type="ChEBI" id="CHEBI:58189"/>
        <dbReference type="EC" id="3.6.5.4"/>
    </reaction>
</comment>
<evidence type="ECO:0000256" key="7">
    <source>
        <dbReference type="ARBA" id="ARBA00023274"/>
    </source>
</evidence>
<dbReference type="EMBL" id="FRBH01000005">
    <property type="protein sequence ID" value="SHK98865.1"/>
    <property type="molecule type" value="Genomic_DNA"/>
</dbReference>
<dbReference type="InterPro" id="IPR042101">
    <property type="entry name" value="SRP54_N_sf"/>
</dbReference>
<dbReference type="InterPro" id="IPR027417">
    <property type="entry name" value="P-loop_NTPase"/>
</dbReference>
<evidence type="ECO:0000256" key="4">
    <source>
        <dbReference type="ARBA" id="ARBA00022884"/>
    </source>
</evidence>
<dbReference type="Gene3D" id="1.10.260.30">
    <property type="entry name" value="Signal recognition particle, SRP54 subunit, M-domain"/>
    <property type="match status" value="1"/>
</dbReference>
<reference evidence="11" key="5">
    <citation type="submission" date="2024-05" db="EMBL/GenBank/DDBJ databases">
        <authorList>
            <person name="Sun Q."/>
            <person name="Zhou Y."/>
        </authorList>
    </citation>
    <scope>NUCLEOTIDE SEQUENCE</scope>
    <source>
        <strain evidence="11">CGMCC 1.12707</strain>
    </source>
</reference>